<evidence type="ECO:0000313" key="5">
    <source>
        <dbReference type="Proteomes" id="UP000322899"/>
    </source>
</evidence>
<feature type="repeat" description="ANK" evidence="3">
    <location>
        <begin position="489"/>
        <end position="511"/>
    </location>
</feature>
<feature type="repeat" description="ANK" evidence="3">
    <location>
        <begin position="623"/>
        <end position="655"/>
    </location>
</feature>
<evidence type="ECO:0000256" key="1">
    <source>
        <dbReference type="ARBA" id="ARBA00022737"/>
    </source>
</evidence>
<dbReference type="PRINTS" id="PR01415">
    <property type="entry name" value="ANKYRIN"/>
</dbReference>
<dbReference type="Pfam" id="PF00023">
    <property type="entry name" value="Ank"/>
    <property type="match status" value="1"/>
</dbReference>
<feature type="repeat" description="ANK" evidence="3">
    <location>
        <begin position="141"/>
        <end position="173"/>
    </location>
</feature>
<feature type="repeat" description="ANK" evidence="3">
    <location>
        <begin position="71"/>
        <end position="103"/>
    </location>
</feature>
<organism evidence="4 5">
    <name type="scientific">Cafeteria roenbergensis</name>
    <name type="common">Marine flagellate</name>
    <dbReference type="NCBI Taxonomy" id="33653"/>
    <lineage>
        <taxon>Eukaryota</taxon>
        <taxon>Sar</taxon>
        <taxon>Stramenopiles</taxon>
        <taxon>Bigyra</taxon>
        <taxon>Opalozoa</taxon>
        <taxon>Bicosoecida</taxon>
        <taxon>Cafeteriaceae</taxon>
        <taxon>Cafeteria</taxon>
    </lineage>
</organism>
<protein>
    <submittedName>
        <fullName evidence="4">Uncharacterized protein</fullName>
    </submittedName>
</protein>
<proteinExistence type="predicted"/>
<keyword evidence="2 3" id="KW-0040">ANK repeat</keyword>
<dbReference type="PROSITE" id="PS50297">
    <property type="entry name" value="ANK_REP_REGION"/>
    <property type="match status" value="7"/>
</dbReference>
<dbReference type="AlphaFoldDB" id="A0A5A8EPE7"/>
<dbReference type="InterPro" id="IPR002110">
    <property type="entry name" value="Ankyrin_rpt"/>
</dbReference>
<comment type="caution">
    <text evidence="4">The sequence shown here is derived from an EMBL/GenBank/DDBJ whole genome shotgun (WGS) entry which is preliminary data.</text>
</comment>
<evidence type="ECO:0000313" key="4">
    <source>
        <dbReference type="EMBL" id="KAA0177561.1"/>
    </source>
</evidence>
<reference evidence="4 5" key="1">
    <citation type="submission" date="2019-07" db="EMBL/GenBank/DDBJ databases">
        <title>Genomes of Cafeteria roenbergensis.</title>
        <authorList>
            <person name="Fischer M.G."/>
            <person name="Hackl T."/>
            <person name="Roman M."/>
        </authorList>
    </citation>
    <scope>NUCLEOTIDE SEQUENCE [LARGE SCALE GENOMIC DNA]</scope>
    <source>
        <strain evidence="4 5">E4-10P</strain>
    </source>
</reference>
<dbReference type="Gene3D" id="1.25.40.20">
    <property type="entry name" value="Ankyrin repeat-containing domain"/>
    <property type="match status" value="7"/>
</dbReference>
<feature type="repeat" description="ANK" evidence="3">
    <location>
        <begin position="104"/>
        <end position="131"/>
    </location>
</feature>
<evidence type="ECO:0000256" key="2">
    <source>
        <dbReference type="ARBA" id="ARBA00023043"/>
    </source>
</evidence>
<feature type="repeat" description="ANK" evidence="3">
    <location>
        <begin position="281"/>
        <end position="313"/>
    </location>
</feature>
<dbReference type="Pfam" id="PF12796">
    <property type="entry name" value="Ank_2"/>
    <property type="match status" value="5"/>
</dbReference>
<keyword evidence="1" id="KW-0677">Repeat</keyword>
<dbReference type="SMART" id="SM00248">
    <property type="entry name" value="ANK"/>
    <property type="match status" value="20"/>
</dbReference>
<accession>A0A5A8EPE7</accession>
<gene>
    <name evidence="4" type="ORF">FNF27_00731</name>
</gene>
<dbReference type="OrthoDB" id="20727at2759"/>
<dbReference type="InterPro" id="IPR036770">
    <property type="entry name" value="Ankyrin_rpt-contain_sf"/>
</dbReference>
<feature type="repeat" description="ANK" evidence="3">
    <location>
        <begin position="420"/>
        <end position="452"/>
    </location>
</feature>
<feature type="repeat" description="ANK" evidence="3">
    <location>
        <begin position="793"/>
        <end position="825"/>
    </location>
</feature>
<sequence length="948" mass="95550">MVAATHPSSCASKGAWTMPTNGTVRDVGAGSAAGASGCDTLLACAAAGNVDGVAEMLRAGAHDGLEALGEACRTPLLVAAAGGHAAVVKLLVETGADVNARDSSGKVPLMLMAEEGHAEAMEALLAAGRDVVVDLRDSNHTLLSALHLAAAAGHAACIRLLLSAGADATARDHQARTALHAAALQAKDEAVAALLHSEPVGNVNDVDALGCTAIRLASSGQNDAARASVVRQLLTAGADPALAPGRGKTALSAAAESGNDLVVTALLACGERAALEAKDRTGYTALARAVCAGHVSTVRLLLAAGADASARDSTGTSVLKMAISVPGSQELVDALLPAISAADLDYAPPGGETALWHAAQSGFGREAVLRLLEAGADPEAASAGPRTFLTAAARSRWKPDLFRALLAHPRCPDVNTAAADGSTALHSAARSGNADMVQALLSAGADAAALKACGSTVLMEAAWASDDGATARLLVESGRAGYVGARNEAGHTALHIAASRGNVEAVAALLEVLPPQSESTIRELFDLVLASRKPMGIATLLAAGDTAWLASVDPDSKAKALLLAAKCNGEVLGALLAAGLEVGSWPPDCQTPLIAAAAAGCDASVEVLLRPEHAVAVDATDSSGRTALHCAVQAAHMTAALLLLQAGANACTTSSDGVPALFAAVRAGCSALVVDAMLEAGASRVVNDRDRSRNPLLHIAVNAGALEAARCLVKAGADVWASTGADQPVLSEAVRQPRAEEFFDALLPSSCAADGATQASLDAVLRTAAELGKVRLVRLLADRGADVCSTGSTGETALLAASRCGRFDVVDFLLSDTESVRVLDQTANDGQSALAAGAGNAAVVKTLLAREQYDLDGRDGKWPAPLALAVQWGFPDVARYLLAAGADARQVPHKFMDGAHAAAGLGQAQAVSLVAAALEGGNLRFEARQPWGRRGGLVAWRSCCGGVK</sequence>
<dbReference type="PANTHER" id="PTHR24198">
    <property type="entry name" value="ANKYRIN REPEAT AND PROTEIN KINASE DOMAIN-CONTAINING PROTEIN"/>
    <property type="match status" value="1"/>
</dbReference>
<name>A0A5A8EPE7_CAFRO</name>
<dbReference type="EMBL" id="VLTO01000003">
    <property type="protein sequence ID" value="KAA0177561.1"/>
    <property type="molecule type" value="Genomic_DNA"/>
</dbReference>
<dbReference type="PANTHER" id="PTHR24198:SF165">
    <property type="entry name" value="ANKYRIN REPEAT-CONTAINING PROTEIN-RELATED"/>
    <property type="match status" value="1"/>
</dbReference>
<dbReference type="PROSITE" id="PS50088">
    <property type="entry name" value="ANK_REPEAT"/>
    <property type="match status" value="9"/>
</dbReference>
<dbReference type="SUPFAM" id="SSF48403">
    <property type="entry name" value="Ankyrin repeat"/>
    <property type="match status" value="3"/>
</dbReference>
<dbReference type="Proteomes" id="UP000322899">
    <property type="component" value="Unassembled WGS sequence"/>
</dbReference>
<evidence type="ECO:0000256" key="3">
    <source>
        <dbReference type="PROSITE-ProRule" id="PRU00023"/>
    </source>
</evidence>
<feature type="repeat" description="ANK" evidence="3">
    <location>
        <begin position="350"/>
        <end position="383"/>
    </location>
</feature>
<dbReference type="Pfam" id="PF13637">
    <property type="entry name" value="Ank_4"/>
    <property type="match status" value="1"/>
</dbReference>